<gene>
    <name evidence="2" type="ORF">A2954_02345</name>
</gene>
<evidence type="ECO:0000313" key="2">
    <source>
        <dbReference type="EMBL" id="OGK39608.1"/>
    </source>
</evidence>
<name>A0A1F7I8B6_9BACT</name>
<evidence type="ECO:0000256" key="1">
    <source>
        <dbReference type="SAM" id="MobiDB-lite"/>
    </source>
</evidence>
<feature type="region of interest" description="Disordered" evidence="1">
    <location>
        <begin position="297"/>
        <end position="317"/>
    </location>
</feature>
<proteinExistence type="predicted"/>
<dbReference type="AlphaFoldDB" id="A0A1F7I8B6"/>
<accession>A0A1F7I8B6</accession>
<protein>
    <submittedName>
        <fullName evidence="2">Uncharacterized protein</fullName>
    </submittedName>
</protein>
<reference evidence="2 3" key="1">
    <citation type="journal article" date="2016" name="Nat. Commun.">
        <title>Thousands of microbial genomes shed light on interconnected biogeochemical processes in an aquifer system.</title>
        <authorList>
            <person name="Anantharaman K."/>
            <person name="Brown C.T."/>
            <person name="Hug L.A."/>
            <person name="Sharon I."/>
            <person name="Castelle C.J."/>
            <person name="Probst A.J."/>
            <person name="Thomas B.C."/>
            <person name="Singh A."/>
            <person name="Wilkins M.J."/>
            <person name="Karaoz U."/>
            <person name="Brodie E.L."/>
            <person name="Williams K.H."/>
            <person name="Hubbard S.S."/>
            <person name="Banfield J.F."/>
        </authorList>
    </citation>
    <scope>NUCLEOTIDE SEQUENCE [LARGE SCALE GENOMIC DNA]</scope>
</reference>
<dbReference type="STRING" id="1802056.A2954_02345"/>
<comment type="caution">
    <text evidence="2">The sequence shown here is derived from an EMBL/GenBank/DDBJ whole genome shotgun (WGS) entry which is preliminary data.</text>
</comment>
<organism evidence="2 3">
    <name type="scientific">Candidatus Roizmanbacteria bacterium RIFCSPLOWO2_01_FULL_37_12</name>
    <dbReference type="NCBI Taxonomy" id="1802056"/>
    <lineage>
        <taxon>Bacteria</taxon>
        <taxon>Candidatus Roizmaniibacteriota</taxon>
    </lineage>
</organism>
<feature type="compositionally biased region" description="Low complexity" evidence="1">
    <location>
        <begin position="303"/>
        <end position="317"/>
    </location>
</feature>
<evidence type="ECO:0000313" key="3">
    <source>
        <dbReference type="Proteomes" id="UP000177698"/>
    </source>
</evidence>
<dbReference type="Proteomes" id="UP000177698">
    <property type="component" value="Unassembled WGS sequence"/>
</dbReference>
<dbReference type="EMBL" id="MGAG01000039">
    <property type="protein sequence ID" value="OGK39608.1"/>
    <property type="molecule type" value="Genomic_DNA"/>
</dbReference>
<sequence length="392" mass="44350">MVAPYLETKPSYQIQGDAFRTEYSPKINPQALRKDIDSYLAEYRFSVQKYHYELRYGIASRGVIRLTDIENGEPMIDKAQKTIDRRIKEGKNIDRELAEHQGIRSLEKQIQKANLGDNIVWMSPPGPKSDGYGDYGFIFLGKIDRVDELTQEKHLAMSAIRVENPTLAQFNTAFTLLTGQDINFYRAEEFLSTPVVATFFIENPALVLANTFKLKTTNINDQLFEQIAPLLSPYIEDFIKYVQQGESKEFLFHALQTIELLVLDLIKEYSDPNPSPIYFIDRNSPLAFAINQYKGKEPPKVAGSCGSTSDSTSESNSSNLFNKFSTLSEIFSDGSNEKKNCGHCDGKEDGHYHCPGCNGKYADETHAAPENRTKICTRIQDNGQMCGFKFNC</sequence>